<evidence type="ECO:0000313" key="3">
    <source>
        <dbReference type="Proteomes" id="UP000025227"/>
    </source>
</evidence>
<dbReference type="Proteomes" id="UP000025227">
    <property type="component" value="Unplaced"/>
</dbReference>
<sequence>MRVVFPILGNRVFPIVFPSDLSLTATPIFYIFYGIEFTLTIFTAPVLLKCCRAFDNSVLFHRNAIIIIKSHYCALYVEQLFRLVVIFYEVGLIDVSEKIEPPSIFIATCFACVFFKTICITIFPSLLIERFFASHYIDDYEAKSRVWVAIMAVLSACILSLCYTISLIFGIVGIDKVALFCIGVCFVFSFVFLSLHRRDSMRFNDFVMKKPLGYELSTRFQLVENLRVLKIIRNASLVFSIWALIPCAMLVLVHHYFSPDSLSGQIVYASYELKFSLFIAALYIISIVALSARSKVTPVSNCGRIIIRDKVNCGNCQVVTEKYFQQLGSAWA</sequence>
<dbReference type="GO" id="GO:0007606">
    <property type="term" value="P:sensory perception of chemical stimulus"/>
    <property type="evidence" value="ECO:0007669"/>
    <property type="project" value="InterPro"/>
</dbReference>
<keyword evidence="3" id="KW-1185">Reference proteome</keyword>
<feature type="transmembrane region" description="Helical" evidence="2">
    <location>
        <begin position="72"/>
        <end position="92"/>
    </location>
</feature>
<dbReference type="WBParaSite" id="HCON_00047440-00001">
    <property type="protein sequence ID" value="HCON_00047440-00001"/>
    <property type="gene ID" value="HCON_00047440"/>
</dbReference>
<comment type="similarity">
    <text evidence="1">Belongs to the nematode receptor-like protein sre family.</text>
</comment>
<organism evidence="3 4">
    <name type="scientific">Haemonchus contortus</name>
    <name type="common">Barber pole worm</name>
    <dbReference type="NCBI Taxonomy" id="6289"/>
    <lineage>
        <taxon>Eukaryota</taxon>
        <taxon>Metazoa</taxon>
        <taxon>Ecdysozoa</taxon>
        <taxon>Nematoda</taxon>
        <taxon>Chromadorea</taxon>
        <taxon>Rhabditida</taxon>
        <taxon>Rhabditina</taxon>
        <taxon>Rhabditomorpha</taxon>
        <taxon>Strongyloidea</taxon>
        <taxon>Trichostrongylidae</taxon>
        <taxon>Haemonchus</taxon>
    </lineage>
</organism>
<protein>
    <submittedName>
        <fullName evidence="4">Serpentine Receptor, class E (Epsilon)</fullName>
    </submittedName>
</protein>
<dbReference type="InterPro" id="IPR004151">
    <property type="entry name" value="7TM_GPCR_serpentine_rcpt_Sre"/>
</dbReference>
<dbReference type="OrthoDB" id="5874078at2759"/>
<dbReference type="PANTHER" id="PTHR23128">
    <property type="entry name" value="SERPENTINE RECEPTOR, CLASS E (EPSILON)-RELATED"/>
    <property type="match status" value="1"/>
</dbReference>
<feature type="transmembrane region" description="Helical" evidence="2">
    <location>
        <begin position="104"/>
        <end position="126"/>
    </location>
</feature>
<proteinExistence type="inferred from homology"/>
<feature type="transmembrane region" description="Helical" evidence="2">
    <location>
        <begin position="146"/>
        <end position="171"/>
    </location>
</feature>
<dbReference type="GO" id="GO:0016020">
    <property type="term" value="C:membrane"/>
    <property type="evidence" value="ECO:0007669"/>
    <property type="project" value="InterPro"/>
</dbReference>
<dbReference type="PANTHER" id="PTHR23128:SF132">
    <property type="entry name" value="SERPENTINE RECEPTOR, CLASS E (EPSILON)-RELATED"/>
    <property type="match status" value="1"/>
</dbReference>
<feature type="transmembrane region" description="Helical" evidence="2">
    <location>
        <begin position="269"/>
        <end position="290"/>
    </location>
</feature>
<keyword evidence="2" id="KW-0472">Membrane</keyword>
<feature type="transmembrane region" description="Helical" evidence="2">
    <location>
        <begin position="177"/>
        <end position="195"/>
    </location>
</feature>
<keyword evidence="2" id="KW-1133">Transmembrane helix</keyword>
<reference evidence="4" key="1">
    <citation type="submission" date="2020-12" db="UniProtKB">
        <authorList>
            <consortium name="WormBaseParasite"/>
        </authorList>
    </citation>
    <scope>IDENTIFICATION</scope>
    <source>
        <strain evidence="4">MHco3</strain>
    </source>
</reference>
<dbReference type="Pfam" id="PF03125">
    <property type="entry name" value="Sre"/>
    <property type="match status" value="1"/>
</dbReference>
<accession>A0A7I4Y5G5</accession>
<dbReference type="AlphaFoldDB" id="A0A7I4Y5G5"/>
<name>A0A7I4Y5G5_HAECO</name>
<evidence type="ECO:0000256" key="1">
    <source>
        <dbReference type="ARBA" id="ARBA00006803"/>
    </source>
</evidence>
<evidence type="ECO:0000256" key="2">
    <source>
        <dbReference type="SAM" id="Phobius"/>
    </source>
</evidence>
<feature type="transmembrane region" description="Helical" evidence="2">
    <location>
        <begin position="237"/>
        <end position="257"/>
    </location>
</feature>
<keyword evidence="2" id="KW-0812">Transmembrane</keyword>
<feature type="transmembrane region" description="Helical" evidence="2">
    <location>
        <begin position="28"/>
        <end position="51"/>
    </location>
</feature>
<evidence type="ECO:0000313" key="4">
    <source>
        <dbReference type="WBParaSite" id="HCON_00047440-00001"/>
    </source>
</evidence>